<dbReference type="Proteomes" id="UP000199322">
    <property type="component" value="Unassembled WGS sequence"/>
</dbReference>
<sequence>MDKKKNIVLKAENISEEIYEDIFEQYFDSEEEDIIGGEENEIESK</sequence>
<name>A0A1G6PN45_9BACT</name>
<dbReference type="STRING" id="28234.SAMN04488588_1846"/>
<gene>
    <name evidence="1" type="ORF">SAMN04488588_1846</name>
</gene>
<organism evidence="1 2">
    <name type="scientific">Geotoga petraea</name>
    <dbReference type="NCBI Taxonomy" id="28234"/>
    <lineage>
        <taxon>Bacteria</taxon>
        <taxon>Thermotogati</taxon>
        <taxon>Thermotogota</taxon>
        <taxon>Thermotogae</taxon>
        <taxon>Petrotogales</taxon>
        <taxon>Petrotogaceae</taxon>
        <taxon>Geotoga</taxon>
    </lineage>
</organism>
<protein>
    <submittedName>
        <fullName evidence="1">Uncharacterized protein</fullName>
    </submittedName>
</protein>
<proteinExistence type="predicted"/>
<reference evidence="1 2" key="1">
    <citation type="submission" date="2016-10" db="EMBL/GenBank/DDBJ databases">
        <authorList>
            <person name="de Groot N.N."/>
        </authorList>
    </citation>
    <scope>NUCLEOTIDE SEQUENCE [LARGE SCALE GENOMIC DNA]</scope>
    <source>
        <strain evidence="1 2">WG14</strain>
    </source>
</reference>
<dbReference type="AlphaFoldDB" id="A0A1G6PN45"/>
<dbReference type="RefSeq" id="WP_167848998.1">
    <property type="nucleotide sequence ID" value="NZ_FMYV01000008.1"/>
</dbReference>
<evidence type="ECO:0000313" key="2">
    <source>
        <dbReference type="Proteomes" id="UP000199322"/>
    </source>
</evidence>
<accession>A0A1G6PN45</accession>
<keyword evidence="2" id="KW-1185">Reference proteome</keyword>
<evidence type="ECO:0000313" key="1">
    <source>
        <dbReference type="EMBL" id="SDC80777.1"/>
    </source>
</evidence>
<dbReference type="EMBL" id="FMYV01000008">
    <property type="protein sequence ID" value="SDC80777.1"/>
    <property type="molecule type" value="Genomic_DNA"/>
</dbReference>